<dbReference type="AlphaFoldDB" id="A0A1H0R853"/>
<feature type="domain" description="ATP synthase epsilon subunit C-terminal" evidence="10">
    <location>
        <begin position="90"/>
        <end position="139"/>
    </location>
</feature>
<dbReference type="PANTHER" id="PTHR13822">
    <property type="entry name" value="ATP SYNTHASE DELTA/EPSILON CHAIN"/>
    <property type="match status" value="1"/>
</dbReference>
<evidence type="ECO:0000313" key="12">
    <source>
        <dbReference type="EMBL" id="SDP25722.1"/>
    </source>
</evidence>
<comment type="function">
    <text evidence="8">Produces ATP from ADP in the presence of a proton gradient across the membrane.</text>
</comment>
<dbReference type="GO" id="GO:0046933">
    <property type="term" value="F:proton-transporting ATP synthase activity, rotational mechanism"/>
    <property type="evidence" value="ECO:0007669"/>
    <property type="project" value="UniProtKB-UniRule"/>
</dbReference>
<dbReference type="Pfam" id="PF00401">
    <property type="entry name" value="ATP-synt_DE"/>
    <property type="match status" value="1"/>
</dbReference>
<evidence type="ECO:0000256" key="3">
    <source>
        <dbReference type="ARBA" id="ARBA00022448"/>
    </source>
</evidence>
<feature type="domain" description="ATP synthase F1 complex delta/epsilon subunit N-terminal" evidence="11">
    <location>
        <begin position="4"/>
        <end position="85"/>
    </location>
</feature>
<name>A0A1H0R853_SELRU</name>
<keyword evidence="7 8" id="KW-0066">ATP synthesis</keyword>
<keyword evidence="6 8" id="KW-0139">CF(1)</keyword>
<comment type="similarity">
    <text evidence="2 8 9">Belongs to the ATPase epsilon chain family.</text>
</comment>
<evidence type="ECO:0000313" key="13">
    <source>
        <dbReference type="Proteomes" id="UP000182412"/>
    </source>
</evidence>
<dbReference type="EMBL" id="FNJQ01000011">
    <property type="protein sequence ID" value="SDP25722.1"/>
    <property type="molecule type" value="Genomic_DNA"/>
</dbReference>
<organism evidence="12 13">
    <name type="scientific">Selenomonas ruminantium</name>
    <dbReference type="NCBI Taxonomy" id="971"/>
    <lineage>
        <taxon>Bacteria</taxon>
        <taxon>Bacillati</taxon>
        <taxon>Bacillota</taxon>
        <taxon>Negativicutes</taxon>
        <taxon>Selenomonadales</taxon>
        <taxon>Selenomonadaceae</taxon>
        <taxon>Selenomonas</taxon>
    </lineage>
</organism>
<evidence type="ECO:0000256" key="8">
    <source>
        <dbReference type="HAMAP-Rule" id="MF_00530"/>
    </source>
</evidence>
<dbReference type="InterPro" id="IPR036771">
    <property type="entry name" value="ATPsynth_dsu/esu_N"/>
</dbReference>
<dbReference type="PANTHER" id="PTHR13822:SF10">
    <property type="entry name" value="ATP SYNTHASE EPSILON CHAIN, CHLOROPLASTIC"/>
    <property type="match status" value="1"/>
</dbReference>
<keyword evidence="8" id="KW-0375">Hydrogen ion transport</keyword>
<dbReference type="InterPro" id="IPR020547">
    <property type="entry name" value="ATP_synth_F1_esu_C"/>
</dbReference>
<dbReference type="OrthoDB" id="9804110at2"/>
<dbReference type="InterPro" id="IPR036794">
    <property type="entry name" value="ATP_F1_dsu/esu_C_sf"/>
</dbReference>
<evidence type="ECO:0000256" key="9">
    <source>
        <dbReference type="RuleBase" id="RU003656"/>
    </source>
</evidence>
<keyword evidence="8" id="KW-1003">Cell membrane</keyword>
<dbReference type="HAMAP" id="MF_00530">
    <property type="entry name" value="ATP_synth_epsil_bac"/>
    <property type="match status" value="1"/>
</dbReference>
<dbReference type="NCBIfam" id="NF001846">
    <property type="entry name" value="PRK00571.1-3"/>
    <property type="match status" value="1"/>
</dbReference>
<dbReference type="SUPFAM" id="SSF51344">
    <property type="entry name" value="Epsilon subunit of F1F0-ATP synthase N-terminal domain"/>
    <property type="match status" value="1"/>
</dbReference>
<evidence type="ECO:0000256" key="7">
    <source>
        <dbReference type="ARBA" id="ARBA00023310"/>
    </source>
</evidence>
<dbReference type="Pfam" id="PF02823">
    <property type="entry name" value="ATP-synt_DE_N"/>
    <property type="match status" value="1"/>
</dbReference>
<dbReference type="InterPro" id="IPR020546">
    <property type="entry name" value="ATP_synth_F1_dsu/esu_N"/>
</dbReference>
<dbReference type="Gene3D" id="2.60.15.10">
    <property type="entry name" value="F0F1 ATP synthase delta/epsilon subunit, N-terminal"/>
    <property type="match status" value="1"/>
</dbReference>
<evidence type="ECO:0000256" key="1">
    <source>
        <dbReference type="ARBA" id="ARBA00004202"/>
    </source>
</evidence>
<keyword evidence="3 8" id="KW-0813">Transport</keyword>
<comment type="subcellular location">
    <subcellularLocation>
        <location evidence="1 8">Cell membrane</location>
        <topology evidence="1 8">Peripheral membrane protein</topology>
    </subcellularLocation>
</comment>
<evidence type="ECO:0000256" key="5">
    <source>
        <dbReference type="ARBA" id="ARBA00023136"/>
    </source>
</evidence>
<evidence type="ECO:0000259" key="11">
    <source>
        <dbReference type="Pfam" id="PF02823"/>
    </source>
</evidence>
<dbReference type="Proteomes" id="UP000182412">
    <property type="component" value="Unassembled WGS sequence"/>
</dbReference>
<dbReference type="RefSeq" id="WP_074572040.1">
    <property type="nucleotide sequence ID" value="NZ_FNJQ01000011.1"/>
</dbReference>
<dbReference type="Gene3D" id="1.20.5.440">
    <property type="entry name" value="ATP synthase delta/epsilon subunit, C-terminal domain"/>
    <property type="match status" value="1"/>
</dbReference>
<proteinExistence type="inferred from homology"/>
<dbReference type="NCBIfam" id="TIGR01216">
    <property type="entry name" value="ATP_synt_epsi"/>
    <property type="match status" value="1"/>
</dbReference>
<keyword evidence="5 8" id="KW-0472">Membrane</keyword>
<dbReference type="SUPFAM" id="SSF46604">
    <property type="entry name" value="Epsilon subunit of F1F0-ATP synthase C-terminal domain"/>
    <property type="match status" value="1"/>
</dbReference>
<dbReference type="GO" id="GO:0005886">
    <property type="term" value="C:plasma membrane"/>
    <property type="evidence" value="ECO:0007669"/>
    <property type="project" value="UniProtKB-SubCell"/>
</dbReference>
<protein>
    <recommendedName>
        <fullName evidence="8">ATP synthase epsilon chain</fullName>
    </recommendedName>
    <alternativeName>
        <fullName evidence="8">ATP synthase F1 sector epsilon subunit</fullName>
    </alternativeName>
    <alternativeName>
        <fullName evidence="8">F-ATPase epsilon subunit</fullName>
    </alternativeName>
</protein>
<accession>A0A1H0R853</accession>
<evidence type="ECO:0000256" key="6">
    <source>
        <dbReference type="ARBA" id="ARBA00023196"/>
    </source>
</evidence>
<evidence type="ECO:0000256" key="4">
    <source>
        <dbReference type="ARBA" id="ARBA00023065"/>
    </source>
</evidence>
<evidence type="ECO:0000259" key="10">
    <source>
        <dbReference type="Pfam" id="PF00401"/>
    </source>
</evidence>
<dbReference type="InterPro" id="IPR001469">
    <property type="entry name" value="ATP_synth_F1_dsu/esu"/>
</dbReference>
<dbReference type="CDD" id="cd12152">
    <property type="entry name" value="F1-ATPase_delta"/>
    <property type="match status" value="1"/>
</dbReference>
<sequence>MATIQLEIVSPDKVVYAADIGMLIVRSTGGELGILPKHAPLVTGLLPHAMRVRLNGSDRDEQLIAVSGGFMEVTPEKITVLATAAEQPIDIDINRAQRAMDRAKERIAAFHQGGDEARNIDIERAQLALRRAIARLRATGTEIENLK</sequence>
<dbReference type="GO" id="GO:0045259">
    <property type="term" value="C:proton-transporting ATP synthase complex"/>
    <property type="evidence" value="ECO:0007669"/>
    <property type="project" value="UniProtKB-KW"/>
</dbReference>
<comment type="subunit">
    <text evidence="8 9">F-type ATPases have 2 components, CF(1) - the catalytic core - and CF(0) - the membrane proton channel. CF(1) has five subunits: alpha(3), beta(3), gamma(1), delta(1), epsilon(1). CF(0) has three main subunits: a, b and c.</text>
</comment>
<evidence type="ECO:0000256" key="2">
    <source>
        <dbReference type="ARBA" id="ARBA00005712"/>
    </source>
</evidence>
<reference evidence="12 13" key="1">
    <citation type="submission" date="2016-10" db="EMBL/GenBank/DDBJ databases">
        <authorList>
            <person name="de Groot N.N."/>
        </authorList>
    </citation>
    <scope>NUCLEOTIDE SEQUENCE [LARGE SCALE GENOMIC DNA]</scope>
    <source>
        <strain evidence="12 13">S137</strain>
    </source>
</reference>
<gene>
    <name evidence="8" type="primary">atpC</name>
    <name evidence="12" type="ORF">SAMN05216366_11117</name>
</gene>
<keyword evidence="4 8" id="KW-0406">Ion transport</keyword>
<dbReference type="GO" id="GO:0005524">
    <property type="term" value="F:ATP binding"/>
    <property type="evidence" value="ECO:0007669"/>
    <property type="project" value="UniProtKB-UniRule"/>
</dbReference>